<reference evidence="1 2" key="1">
    <citation type="submission" date="2016-03" db="EMBL/GenBank/DDBJ databases">
        <title>Pediococcus and Lactobacillus from brewery environment - whole genome sequencing and assembly.</title>
        <authorList>
            <person name="Behr J."/>
            <person name="Geissler A.J."/>
            <person name="Vogel R.F."/>
        </authorList>
    </citation>
    <scope>NUCLEOTIDE SEQUENCE [LARGE SCALE GENOMIC DNA]</scope>
    <source>
        <strain evidence="1 2">TMW 1.1989</strain>
    </source>
</reference>
<evidence type="ECO:0000313" key="2">
    <source>
        <dbReference type="Proteomes" id="UP000078582"/>
    </source>
</evidence>
<organism evidence="1 2">
    <name type="scientific">Loigolactobacillus backii</name>
    <dbReference type="NCBI Taxonomy" id="375175"/>
    <lineage>
        <taxon>Bacteria</taxon>
        <taxon>Bacillati</taxon>
        <taxon>Bacillota</taxon>
        <taxon>Bacilli</taxon>
        <taxon>Lactobacillales</taxon>
        <taxon>Lactobacillaceae</taxon>
        <taxon>Loigolactobacillus</taxon>
    </lineage>
</organism>
<dbReference type="Proteomes" id="UP000078582">
    <property type="component" value="Chromosome"/>
</dbReference>
<sequence length="257" mass="30049">MSADIIYIHLETVSNLILSYGISLQDFAGALKRLPSHLLLLTAVDPNDNVDSHTGFNVIGGTDDILDYFDDRKITVHKWIDFEQSLYLEQLTPIEVSQLLYLGHAYTHLESPFYYKLQNNYVYLTLPDQTVKTYYRYLEQFYRVLNRSLKRHLQEQLPEARFLFRRRSTIPNIDPIILKQLQPLFIDGALFSFEEIGFLQKEIHIPIYGLTGRFRAVNDAWTNNVQEKVAELIYDQSLQKWRLSVFNEAAFSSQGLF</sequence>
<dbReference type="KEGG" id="lbt:AYR52_08280"/>
<keyword evidence="2" id="KW-1185">Reference proteome</keyword>
<protein>
    <submittedName>
        <fullName evidence="1">Uncharacterized protein</fullName>
    </submittedName>
</protein>
<accession>A0A192H0J9</accession>
<dbReference type="EMBL" id="CP014873">
    <property type="protein sequence ID" value="ANK62319.1"/>
    <property type="molecule type" value="Genomic_DNA"/>
</dbReference>
<dbReference type="RefSeq" id="WP_068225560.1">
    <property type="nucleotide sequence ID" value="NZ_CP014623.1"/>
</dbReference>
<proteinExistence type="predicted"/>
<gene>
    <name evidence="1" type="ORF">AYR53_05710</name>
</gene>
<dbReference type="OrthoDB" id="8704087at2"/>
<dbReference type="GeneID" id="42981744"/>
<dbReference type="AlphaFoldDB" id="A0A192H0J9"/>
<name>A0A192H0J9_9LACO</name>
<evidence type="ECO:0000313" key="1">
    <source>
        <dbReference type="EMBL" id="ANK62319.1"/>
    </source>
</evidence>
<dbReference type="STRING" id="375175.AYR53_05710"/>